<feature type="transmembrane region" description="Helical" evidence="10">
    <location>
        <begin position="391"/>
        <end position="410"/>
    </location>
</feature>
<keyword evidence="5 10" id="KW-0460">Magnesium</keyword>
<keyword evidence="10" id="KW-0496">Mitochondrion</keyword>
<dbReference type="SUPFAM" id="SSF144083">
    <property type="entry name" value="Magnesium transport protein CorA, transmembrane region"/>
    <property type="match status" value="1"/>
</dbReference>
<evidence type="ECO:0000256" key="10">
    <source>
        <dbReference type="RuleBase" id="RU366042"/>
    </source>
</evidence>
<evidence type="ECO:0000256" key="7">
    <source>
        <dbReference type="ARBA" id="ARBA00022989"/>
    </source>
</evidence>
<evidence type="ECO:0000313" key="11">
    <source>
        <dbReference type="EMBL" id="CEJ61294.1"/>
    </source>
</evidence>
<dbReference type="Pfam" id="PF22099">
    <property type="entry name" value="MRS2-like"/>
    <property type="match status" value="1"/>
</dbReference>
<keyword evidence="3 10" id="KW-0813">Transport</keyword>
<gene>
    <name evidence="11" type="ORF">PMG11_09831</name>
</gene>
<evidence type="ECO:0000256" key="8">
    <source>
        <dbReference type="ARBA" id="ARBA00023065"/>
    </source>
</evidence>
<comment type="subcellular location">
    <subcellularLocation>
        <location evidence="1">Membrane</location>
        <topology evidence="1">Multi-pass membrane protein</topology>
    </subcellularLocation>
    <subcellularLocation>
        <location evidence="10">Mitochondrion inner membrane</location>
        <topology evidence="10">Multi-pass membrane protein</topology>
    </subcellularLocation>
</comment>
<evidence type="ECO:0000256" key="9">
    <source>
        <dbReference type="ARBA" id="ARBA00023136"/>
    </source>
</evidence>
<dbReference type="GO" id="GO:0015095">
    <property type="term" value="F:magnesium ion transmembrane transporter activity"/>
    <property type="evidence" value="ECO:0007669"/>
    <property type="project" value="TreeGrafter"/>
</dbReference>
<dbReference type="Proteomes" id="UP000042958">
    <property type="component" value="Unassembled WGS sequence"/>
</dbReference>
<dbReference type="GO" id="GO:0045016">
    <property type="term" value="P:mitochondrial magnesium ion transmembrane transport"/>
    <property type="evidence" value="ECO:0007669"/>
    <property type="project" value="TreeGrafter"/>
</dbReference>
<protein>
    <recommendedName>
        <fullName evidence="10">Magnesium transporter</fullName>
    </recommendedName>
</protein>
<sequence length="423" mass="47683">MRPILTNTLSCVFKECRPRGIQWERGLARYSQPYSKQIYNEFSKPTVPFTTRVACLKIPRKALDIYQHCRHIHTKPTPQDILNLSLSLSHGRMNGTTELMCTLIDANGAIEISETRLTKANIAHQYGVDGRDLRTVDAVSGGVPHFVVRPTTIFISLFSLRLLVQSDRALLIRGGSRDNDPHAFLEEIFVTDLQNKLCGNHRSGFPVSLPYELRVFEAALASVTAHLEAEHSLVRKDIEYSLKDLQSEDIASTGPRTLLENGKKLVNIEQRARQMRTALQELLSNDEDLAEMYLTDQKAGRPHAIEDHQEVEYLLEAYYKSHDAIVESAGALLSEVYRTQDAILSVLDVRRNQIMVFEAQLEICMLGFAVSTFVAGLYGMNVINYLEDNPYAFPSLVAGCVMGTLILARIGMSKLQKFRRIQL</sequence>
<evidence type="ECO:0000256" key="5">
    <source>
        <dbReference type="ARBA" id="ARBA00022842"/>
    </source>
</evidence>
<keyword evidence="6" id="KW-0809">Transit peptide</keyword>
<comment type="similarity">
    <text evidence="2 10">Belongs to the CorA metal ion transporter (MIT) (TC 1.A.35) family.</text>
</comment>
<keyword evidence="7 10" id="KW-1133">Transmembrane helix</keyword>
<evidence type="ECO:0000256" key="4">
    <source>
        <dbReference type="ARBA" id="ARBA00022692"/>
    </source>
</evidence>
<dbReference type="GO" id="GO:0005743">
    <property type="term" value="C:mitochondrial inner membrane"/>
    <property type="evidence" value="ECO:0007669"/>
    <property type="project" value="UniProtKB-SubCell"/>
</dbReference>
<reference evidence="12" key="1">
    <citation type="journal article" date="2015" name="Genome Announc.">
        <title>Draft genome sequence of the fungus Penicillium brasilianum MG11.</title>
        <authorList>
            <person name="Horn F."/>
            <person name="Linde J."/>
            <person name="Mattern D.J."/>
            <person name="Walther G."/>
            <person name="Guthke R."/>
            <person name="Brakhage A.A."/>
            <person name="Valiante V."/>
        </authorList>
    </citation>
    <scope>NUCLEOTIDE SEQUENCE [LARGE SCALE GENOMIC DNA]</scope>
    <source>
        <strain evidence="12">MG11</strain>
    </source>
</reference>
<dbReference type="OrthoDB" id="10251508at2759"/>
<name>A0A0F7TX81_PENBI</name>
<dbReference type="PANTHER" id="PTHR13890">
    <property type="entry name" value="RNA SPLICING PROTEIN MRS2, MITOCHONDRIAL"/>
    <property type="match status" value="1"/>
</dbReference>
<dbReference type="AlphaFoldDB" id="A0A0F7TX81"/>
<dbReference type="InterPro" id="IPR045863">
    <property type="entry name" value="CorA_TM1_TM2"/>
</dbReference>
<dbReference type="PANTHER" id="PTHR13890:SF0">
    <property type="entry name" value="MAGNESIUM TRANSPORTER MRS2 HOMOLOG, MITOCHONDRIAL"/>
    <property type="match status" value="1"/>
</dbReference>
<evidence type="ECO:0000256" key="3">
    <source>
        <dbReference type="ARBA" id="ARBA00022448"/>
    </source>
</evidence>
<keyword evidence="12" id="KW-1185">Reference proteome</keyword>
<keyword evidence="4 10" id="KW-0812">Transmembrane</keyword>
<keyword evidence="10" id="KW-0999">Mitochondrion inner membrane</keyword>
<organism evidence="11 12">
    <name type="scientific">Penicillium brasilianum</name>
    <dbReference type="NCBI Taxonomy" id="104259"/>
    <lineage>
        <taxon>Eukaryota</taxon>
        <taxon>Fungi</taxon>
        <taxon>Dikarya</taxon>
        <taxon>Ascomycota</taxon>
        <taxon>Pezizomycotina</taxon>
        <taxon>Eurotiomycetes</taxon>
        <taxon>Eurotiomycetidae</taxon>
        <taxon>Eurotiales</taxon>
        <taxon>Aspergillaceae</taxon>
        <taxon>Penicillium</taxon>
    </lineage>
</organism>
<evidence type="ECO:0000256" key="6">
    <source>
        <dbReference type="ARBA" id="ARBA00022946"/>
    </source>
</evidence>
<dbReference type="InterPro" id="IPR039204">
    <property type="entry name" value="MRS2-like"/>
</dbReference>
<proteinExistence type="inferred from homology"/>
<dbReference type="Gene3D" id="1.20.58.340">
    <property type="entry name" value="Magnesium transport protein CorA, transmembrane region"/>
    <property type="match status" value="2"/>
</dbReference>
<evidence type="ECO:0000313" key="12">
    <source>
        <dbReference type="Proteomes" id="UP000042958"/>
    </source>
</evidence>
<keyword evidence="9 10" id="KW-0472">Membrane</keyword>
<accession>A0A0F7TX81</accession>
<evidence type="ECO:0000256" key="2">
    <source>
        <dbReference type="ARBA" id="ARBA00009765"/>
    </source>
</evidence>
<dbReference type="Gene3D" id="2.40.128.330">
    <property type="match status" value="1"/>
</dbReference>
<dbReference type="EMBL" id="CDHK01000010">
    <property type="protein sequence ID" value="CEJ61294.1"/>
    <property type="molecule type" value="Genomic_DNA"/>
</dbReference>
<evidence type="ECO:0000256" key="1">
    <source>
        <dbReference type="ARBA" id="ARBA00004141"/>
    </source>
</evidence>
<dbReference type="CDD" id="cd12823">
    <property type="entry name" value="Mrs2_Mfm1p-like"/>
    <property type="match status" value="1"/>
</dbReference>
<keyword evidence="8 10" id="KW-0406">Ion transport</keyword>
<feature type="transmembrane region" description="Helical" evidence="10">
    <location>
        <begin position="359"/>
        <end position="379"/>
    </location>
</feature>